<comment type="caution">
    <text evidence="1">The sequence shown here is derived from an EMBL/GenBank/DDBJ whole genome shotgun (WGS) entry which is preliminary data.</text>
</comment>
<evidence type="ECO:0000313" key="2">
    <source>
        <dbReference type="Proteomes" id="UP000324797"/>
    </source>
</evidence>
<accession>A0A5S4YP93</accession>
<keyword evidence="2" id="KW-1185">Reference proteome</keyword>
<dbReference type="AlphaFoldDB" id="A0A5S4YP93"/>
<protein>
    <submittedName>
        <fullName evidence="1">Uncharacterized protein</fullName>
    </submittedName>
</protein>
<reference evidence="1 2" key="1">
    <citation type="submission" date="2019-08" db="EMBL/GenBank/DDBJ databases">
        <title>Bradyrhizobium hipponensis sp. nov., a rhizobium isolated from a Lupinus angustifolius root nodule in Tunisia.</title>
        <authorList>
            <person name="Off K."/>
            <person name="Rejili M."/>
            <person name="Mars M."/>
            <person name="Brachmann A."/>
            <person name="Marin M."/>
        </authorList>
    </citation>
    <scope>NUCLEOTIDE SEQUENCE [LARGE SCALE GENOMIC DNA]</scope>
    <source>
        <strain evidence="2">aSej3</strain>
    </source>
</reference>
<dbReference type="RefSeq" id="WP_148740408.1">
    <property type="nucleotide sequence ID" value="NZ_VSTH01000051.1"/>
</dbReference>
<gene>
    <name evidence="1" type="ORF">FXV83_16190</name>
</gene>
<proteinExistence type="predicted"/>
<sequence length="88" mass="10612">MNKVPPQWKYVSRDLIITYQDIHRLAVKRGTPVERQRTGWGDSYAVHWRDVELLSKTEALFDHDKVYRFIWISDADLTETKPEQSRWH</sequence>
<name>A0A5S4YP93_9BRAD</name>
<dbReference type="Proteomes" id="UP000324797">
    <property type="component" value="Unassembled WGS sequence"/>
</dbReference>
<organism evidence="1 2">
    <name type="scientific">Bradyrhizobium hipponense</name>
    <dbReference type="NCBI Taxonomy" id="2605638"/>
    <lineage>
        <taxon>Bacteria</taxon>
        <taxon>Pseudomonadati</taxon>
        <taxon>Pseudomonadota</taxon>
        <taxon>Alphaproteobacteria</taxon>
        <taxon>Hyphomicrobiales</taxon>
        <taxon>Nitrobacteraceae</taxon>
        <taxon>Bradyrhizobium</taxon>
    </lineage>
</organism>
<evidence type="ECO:0000313" key="1">
    <source>
        <dbReference type="EMBL" id="TYO65474.1"/>
    </source>
</evidence>
<dbReference type="EMBL" id="VSTH01000051">
    <property type="protein sequence ID" value="TYO65474.1"/>
    <property type="molecule type" value="Genomic_DNA"/>
</dbReference>